<dbReference type="PATRIC" id="fig|518642.10.peg.2942"/>
<organism evidence="2 3">
    <name type="scientific">Streptomyces nanshensis</name>
    <dbReference type="NCBI Taxonomy" id="518642"/>
    <lineage>
        <taxon>Bacteria</taxon>
        <taxon>Bacillati</taxon>
        <taxon>Actinomycetota</taxon>
        <taxon>Actinomycetes</taxon>
        <taxon>Kitasatosporales</taxon>
        <taxon>Streptomycetaceae</taxon>
        <taxon>Streptomyces</taxon>
    </lineage>
</organism>
<dbReference type="AlphaFoldDB" id="A0A1E7L5P2"/>
<evidence type="ECO:0000313" key="3">
    <source>
        <dbReference type="Proteomes" id="UP000176005"/>
    </source>
</evidence>
<dbReference type="Gene3D" id="3.50.50.60">
    <property type="entry name" value="FAD/NAD(P)-binding domain"/>
    <property type="match status" value="1"/>
</dbReference>
<evidence type="ECO:0000259" key="1">
    <source>
        <dbReference type="Pfam" id="PF01494"/>
    </source>
</evidence>
<dbReference type="SUPFAM" id="SSF51905">
    <property type="entry name" value="FAD/NAD(P)-binding domain"/>
    <property type="match status" value="1"/>
</dbReference>
<sequence length="462" mass="48511">MRAHTSLGHVVVMGGSVAGLLTALALSDRAEQVTVLERDRYGDGPGYRPGVPQSRHTHVLLAGGIEALDALLPGLLPELRAAGAPFLSVPGDLGVWQADGWISRRNPSAPVMTPSRPFLEHRIRERVLAVPRIAVRTGTEVTGLLGSAGRVTGVTLRERGGGNGGGDGDGRRAEEELPAGLVVDATGRGSRTPAWLAAIGAPAPAEDVLDTGRAYATATFTGEAPPAGIKGFYLVPDPGQPLGTIVLPAEDDRWMVTVSGPRDDPPPTDPEGFVDFASRLPHPAPHKWLSSAEPLTRPVGYRHTMNRRRHYERLGSGFGGLLVVGDAVCALNPVYGQGVSVAAMNAVALTRALADGRTPSVRALQRAVLRSSGFAWEVATGADNGMPSAAGNALRGGPAIRLLTRYLDRLRAHVASDPVVCAANRDVLFLQAPPHTLVSSPRVLGRVLLRSPVPTPRDLPTP</sequence>
<feature type="domain" description="FAD-binding" evidence="1">
    <location>
        <begin position="10"/>
        <end position="355"/>
    </location>
</feature>
<proteinExistence type="predicted"/>
<dbReference type="InterPro" id="IPR002938">
    <property type="entry name" value="FAD-bd"/>
</dbReference>
<accession>A0A1E7L5P2</accession>
<name>A0A1E7L5P2_9ACTN</name>
<dbReference type="Pfam" id="PF01494">
    <property type="entry name" value="FAD_binding_3"/>
    <property type="match status" value="1"/>
</dbReference>
<dbReference type="InterPro" id="IPR036188">
    <property type="entry name" value="FAD/NAD-bd_sf"/>
</dbReference>
<comment type="caution">
    <text evidence="2">The sequence shown here is derived from an EMBL/GenBank/DDBJ whole genome shotgun (WGS) entry which is preliminary data.</text>
</comment>
<dbReference type="GO" id="GO:0071949">
    <property type="term" value="F:FAD binding"/>
    <property type="evidence" value="ECO:0007669"/>
    <property type="project" value="InterPro"/>
</dbReference>
<keyword evidence="3" id="KW-1185">Reference proteome</keyword>
<evidence type="ECO:0000313" key="2">
    <source>
        <dbReference type="EMBL" id="OEV11500.1"/>
    </source>
</evidence>
<dbReference type="Proteomes" id="UP000176005">
    <property type="component" value="Unassembled WGS sequence"/>
</dbReference>
<reference evidence="2 3" key="1">
    <citation type="journal article" date="2016" name="Front. Microbiol.">
        <title>Comparative Genomics Analysis of Streptomyces Species Reveals Their Adaptation to the Marine Environment and Their Diversity at the Genomic Level.</title>
        <authorList>
            <person name="Tian X."/>
            <person name="Zhang Z."/>
            <person name="Yang T."/>
            <person name="Chen M."/>
            <person name="Li J."/>
            <person name="Chen F."/>
            <person name="Yang J."/>
            <person name="Li W."/>
            <person name="Zhang B."/>
            <person name="Zhang Z."/>
            <person name="Wu J."/>
            <person name="Zhang C."/>
            <person name="Long L."/>
            <person name="Xiao J."/>
        </authorList>
    </citation>
    <scope>NUCLEOTIDE SEQUENCE [LARGE SCALE GENOMIC DNA]</scope>
    <source>
        <strain evidence="2 3">SCSIO 10429</strain>
    </source>
</reference>
<dbReference type="PANTHER" id="PTHR43422">
    <property type="entry name" value="THIAMINE THIAZOLE SYNTHASE"/>
    <property type="match status" value="1"/>
</dbReference>
<protein>
    <recommendedName>
        <fullName evidence="1">FAD-binding domain-containing protein</fullName>
    </recommendedName>
</protein>
<dbReference type="PANTHER" id="PTHR43422:SF3">
    <property type="entry name" value="THIAMINE THIAZOLE SYNTHASE"/>
    <property type="match status" value="1"/>
</dbReference>
<gene>
    <name evidence="2" type="ORF">AN218_12585</name>
</gene>
<dbReference type="EMBL" id="LJGW01000220">
    <property type="protein sequence ID" value="OEV11500.1"/>
    <property type="molecule type" value="Genomic_DNA"/>
</dbReference>
<dbReference type="PRINTS" id="PR00420">
    <property type="entry name" value="RNGMNOXGNASE"/>
</dbReference>
<dbReference type="RefSeq" id="WP_070016941.1">
    <property type="nucleotide sequence ID" value="NZ_LJGW01000220.1"/>
</dbReference>